<dbReference type="Proteomes" id="UP000660265">
    <property type="component" value="Unassembled WGS sequence"/>
</dbReference>
<dbReference type="EMBL" id="BMMV01000011">
    <property type="protein sequence ID" value="GGK02114.1"/>
    <property type="molecule type" value="Genomic_DNA"/>
</dbReference>
<comment type="caution">
    <text evidence="1">The sequence shown here is derived from an EMBL/GenBank/DDBJ whole genome shotgun (WGS) entry which is preliminary data.</text>
</comment>
<name>A0ABQ2EA46_9ACTN</name>
<gene>
    <name evidence="1" type="ORF">GCM10011583_37220</name>
</gene>
<keyword evidence="2" id="KW-1185">Reference proteome</keyword>
<evidence type="ECO:0000313" key="2">
    <source>
        <dbReference type="Proteomes" id="UP000660265"/>
    </source>
</evidence>
<accession>A0ABQ2EA46</accession>
<evidence type="ECO:0000313" key="1">
    <source>
        <dbReference type="EMBL" id="GGK02114.1"/>
    </source>
</evidence>
<reference evidence="2" key="1">
    <citation type="journal article" date="2019" name="Int. J. Syst. Evol. Microbiol.">
        <title>The Global Catalogue of Microorganisms (GCM) 10K type strain sequencing project: providing services to taxonomists for standard genome sequencing and annotation.</title>
        <authorList>
            <consortium name="The Broad Institute Genomics Platform"/>
            <consortium name="The Broad Institute Genome Sequencing Center for Infectious Disease"/>
            <person name="Wu L."/>
            <person name="Ma J."/>
        </authorList>
    </citation>
    <scope>NUCLEOTIDE SEQUENCE [LARGE SCALE GENOMIC DNA]</scope>
    <source>
        <strain evidence="2">CGMCC 4.7275</strain>
    </source>
</reference>
<sequence length="87" mass="8838">MAVSRPADVAGAAFDADADAGADIDVEADAEAESGVAADAGASPAVAHVPTRRSADRPVRTTVLRLKAFALRLFQRSWGWNSGTAGG</sequence>
<protein>
    <submittedName>
        <fullName evidence="1">Uncharacterized protein</fullName>
    </submittedName>
</protein>
<proteinExistence type="predicted"/>
<organism evidence="1 2">
    <name type="scientific">Streptomyces camponoticapitis</name>
    <dbReference type="NCBI Taxonomy" id="1616125"/>
    <lineage>
        <taxon>Bacteria</taxon>
        <taxon>Bacillati</taxon>
        <taxon>Actinomycetota</taxon>
        <taxon>Actinomycetes</taxon>
        <taxon>Kitasatosporales</taxon>
        <taxon>Streptomycetaceae</taxon>
        <taxon>Streptomyces</taxon>
    </lineage>
</organism>